<organism evidence="2 3">
    <name type="scientific">Haematospirillum jordaniae</name>
    <dbReference type="NCBI Taxonomy" id="1549855"/>
    <lineage>
        <taxon>Bacteria</taxon>
        <taxon>Pseudomonadati</taxon>
        <taxon>Pseudomonadota</taxon>
        <taxon>Alphaproteobacteria</taxon>
        <taxon>Rhodospirillales</taxon>
        <taxon>Novispirillaceae</taxon>
        <taxon>Haematospirillum</taxon>
    </lineage>
</organism>
<dbReference type="RefSeq" id="WP_066135900.1">
    <property type="nucleotide sequence ID" value="NZ_CP014525.1"/>
</dbReference>
<dbReference type="Proteomes" id="UP000076066">
    <property type="component" value="Chromosome"/>
</dbReference>
<gene>
    <name evidence="2" type="ORF">AY555_09190</name>
</gene>
<dbReference type="AlphaFoldDB" id="A0A143DFK9"/>
<dbReference type="Gene3D" id="1.10.510.10">
    <property type="entry name" value="Transferase(Phosphotransferase) domain 1"/>
    <property type="match status" value="1"/>
</dbReference>
<evidence type="ECO:0000313" key="3">
    <source>
        <dbReference type="Proteomes" id="UP000076066"/>
    </source>
</evidence>
<reference evidence="2 3" key="1">
    <citation type="submission" date="2016-02" db="EMBL/GenBank/DDBJ databases">
        <title>Complete Genome of H5569, the type strain of the newly described species Haematospirillium jordaniae.</title>
        <authorList>
            <person name="Nicholson A.C."/>
            <person name="Humrighouse B.W."/>
            <person name="Loparov V."/>
            <person name="McQuiston J.R."/>
        </authorList>
    </citation>
    <scope>NUCLEOTIDE SEQUENCE [LARGE SCALE GENOMIC DNA]</scope>
    <source>
        <strain evidence="2 3">H5569</strain>
    </source>
</reference>
<dbReference type="OrthoDB" id="7166208at2"/>
<dbReference type="KEGG" id="hjo:AY555_09190"/>
<dbReference type="InterPro" id="IPR011009">
    <property type="entry name" value="Kinase-like_dom_sf"/>
</dbReference>
<feature type="transmembrane region" description="Helical" evidence="1">
    <location>
        <begin position="648"/>
        <end position="667"/>
    </location>
</feature>
<keyword evidence="3" id="KW-1185">Reference proteome</keyword>
<dbReference type="GeneID" id="53317327"/>
<accession>A0A143DFK9</accession>
<dbReference type="EMBL" id="CP014525">
    <property type="protein sequence ID" value="AMW35320.1"/>
    <property type="molecule type" value="Genomic_DNA"/>
</dbReference>
<keyword evidence="1" id="KW-0472">Membrane</keyword>
<evidence type="ECO:0000313" key="2">
    <source>
        <dbReference type="EMBL" id="AMW35320.1"/>
    </source>
</evidence>
<dbReference type="STRING" id="1549855.AY555_09190"/>
<evidence type="ECO:0008006" key="4">
    <source>
        <dbReference type="Google" id="ProtNLM"/>
    </source>
</evidence>
<protein>
    <recommendedName>
        <fullName evidence="4">Protein kinase domain-containing protein</fullName>
    </recommendedName>
</protein>
<keyword evidence="1" id="KW-1133">Transmembrane helix</keyword>
<sequence>MPSGGDTAEAVVLRDRFTIDPSMPLPDLNMPHADAYHAEDRRGSGKPVYALVCRTDLPVRIGAMRALKGVQSPGLLQLLEWGTVEWPALGRKVMVVVYDRPSGGRVLPAPGQRFDPISEVNFVKKVFRPLYHALNEISQHGVTHRAIRLDNMYWFDKEKERLVLGDCTTSPPGYDNPPAYEPVEYAMCIPEGRGSGTLKEDMYALGITCIGLMNGRDYVSQLPDVDVVLSKLAHSTYANYAGEGRVPMNFLEIIKGLVADEQRDRWGLESVDMWLNGRRLTPIQPQPARRSQRPFKFEGKDYTSARELANAMAMNWDAASAPILDGRLEIWLRRGLEVTELADAVALAIRMSQAVQIEARQVNDLTIARVLMLMDPRAPVRYRDIHVHPEGLGNALAVTIMQKKALRPYVEIIGRELVKYWVEAQGYHDAELGHFESQAKEHAGNLSTTMMGYGIERCAYEMSDTLHCLSPLVEAEYVSEIRELLPALDRVSSKVDPKTQVVDRHIAAYIAVKWQRDTKVQFRAMAEPDVYRATLGMVSLLAVLQWRLGPPALHGLCGWIGGQLGPIINSYHSRIRRKDLEEEIPNLVRKGSLPELYNTLDNQEERQKDAEGFAWARAEYSSAEQKIRSFEQGNLVRDERGYARGQQMGALLSVAVALLTVTTLVFLRMI</sequence>
<evidence type="ECO:0000256" key="1">
    <source>
        <dbReference type="SAM" id="Phobius"/>
    </source>
</evidence>
<dbReference type="SUPFAM" id="SSF56112">
    <property type="entry name" value="Protein kinase-like (PK-like)"/>
    <property type="match status" value="1"/>
</dbReference>
<keyword evidence="1" id="KW-0812">Transmembrane</keyword>
<name>A0A143DFK9_9PROT</name>
<proteinExistence type="predicted"/>